<accession>A0ACC2EBE1</accession>
<gene>
    <name evidence="1" type="ORF">O6H91_03G127100</name>
</gene>
<organism evidence="1 2">
    <name type="scientific">Diphasiastrum complanatum</name>
    <name type="common">Issler's clubmoss</name>
    <name type="synonym">Lycopodium complanatum</name>
    <dbReference type="NCBI Taxonomy" id="34168"/>
    <lineage>
        <taxon>Eukaryota</taxon>
        <taxon>Viridiplantae</taxon>
        <taxon>Streptophyta</taxon>
        <taxon>Embryophyta</taxon>
        <taxon>Tracheophyta</taxon>
        <taxon>Lycopodiopsida</taxon>
        <taxon>Lycopodiales</taxon>
        <taxon>Lycopodiaceae</taxon>
        <taxon>Lycopodioideae</taxon>
        <taxon>Diphasiastrum</taxon>
    </lineage>
</organism>
<evidence type="ECO:0000313" key="1">
    <source>
        <dbReference type="EMBL" id="KAJ7563821.1"/>
    </source>
</evidence>
<keyword evidence="2" id="KW-1185">Reference proteome</keyword>
<sequence length="241" mass="26561">MMEGEIVKDIFACLLTIGGALSALKLFDELARRDVFDKLLSRKLVHITIGLLFMLFWPLFSDAPRSRYLAALAPAGNAFRMLALGLGLWEDKALVKAITREGNRRELLKGPFNYAIAISAVTILFWRNSPISAVAVANLCAGDGIADIAGRSFGSIKLPYNKNKSYAGSFAMFIFSSFISIVYLWFFSSFDFYNITASTINQVIFVCFISALVESLPVSTTLDDNFTVPFTAVIAGMLFLN</sequence>
<comment type="caution">
    <text evidence="1">The sequence shown here is derived from an EMBL/GenBank/DDBJ whole genome shotgun (WGS) entry which is preliminary data.</text>
</comment>
<evidence type="ECO:0000313" key="2">
    <source>
        <dbReference type="Proteomes" id="UP001162992"/>
    </source>
</evidence>
<reference evidence="2" key="1">
    <citation type="journal article" date="2024" name="Proc. Natl. Acad. Sci. U.S.A.">
        <title>Extraordinary preservation of gene collinearity over three hundred million years revealed in homosporous lycophytes.</title>
        <authorList>
            <person name="Li C."/>
            <person name="Wickell D."/>
            <person name="Kuo L.Y."/>
            <person name="Chen X."/>
            <person name="Nie B."/>
            <person name="Liao X."/>
            <person name="Peng D."/>
            <person name="Ji J."/>
            <person name="Jenkins J."/>
            <person name="Williams M."/>
            <person name="Shu S."/>
            <person name="Plott C."/>
            <person name="Barry K."/>
            <person name="Rajasekar S."/>
            <person name="Grimwood J."/>
            <person name="Han X."/>
            <person name="Sun S."/>
            <person name="Hou Z."/>
            <person name="He W."/>
            <person name="Dai G."/>
            <person name="Sun C."/>
            <person name="Schmutz J."/>
            <person name="Leebens-Mack J.H."/>
            <person name="Li F.W."/>
            <person name="Wang L."/>
        </authorList>
    </citation>
    <scope>NUCLEOTIDE SEQUENCE [LARGE SCALE GENOMIC DNA]</scope>
    <source>
        <strain evidence="2">cv. PW_Plant_1</strain>
    </source>
</reference>
<dbReference type="EMBL" id="CM055094">
    <property type="protein sequence ID" value="KAJ7563821.1"/>
    <property type="molecule type" value="Genomic_DNA"/>
</dbReference>
<name>A0ACC2EBE1_DIPCM</name>
<protein>
    <submittedName>
        <fullName evidence="1">Uncharacterized protein</fullName>
    </submittedName>
</protein>
<dbReference type="Proteomes" id="UP001162992">
    <property type="component" value="Chromosome 3"/>
</dbReference>
<proteinExistence type="predicted"/>